<sequence length="763" mass="86362">MPTNCADNLIEFSDCMSEITAIVESSNVESVYILGDFNADPYELFGKEMQNFCTDQKWRCADITKLGINSGTYTYVSDAHGSTSWLDHCLVTEAAWRSVEHVEVYYDIYWSDHHPLMVQVNLGVIEPTLLSPMKRQSVNKVIWGGLRKIDFPEEFASCCDSMCSDVDHRSVIDRLYNEIVGTLVGAAESSCDQQNRKKRNRNIPGWNEFVKEAHGKSRQAYLDWVWHGRPRSGPLYQDMCDSRKVFKAQLKSCQRKQNQIKMDLLATQHDSKNFHNFWNHTKKLSPRSAAPVSVDGVGKPEEIANLFKNHFSVKPVLQSAGVEVVIGGVMSGVPVSITPNEVSAILKTMNKGKSPGHDGLSIEHLRHAGPHLPRVLSLLYTFCIRHSYLPSELIRTIVVPIVKNKTGDISDKGNYRPISLATILAKVLDGMLERRLSHHLNLNDAQFGFRPGLSTESAVFSLKHTVRYYAQRRTPVYAAFLDLSKAFDLVNYNLLWSKLSAIALPTELITIFQYWYSNQINQVRWSGALSDEYVLECGVRQGGLSSPALFNLYINDLIGELSDTKIGCSVDGLMVNSISYADDMVLLCPTVNGLCKLLKVCEEYASYHGLRYNVKKSEFLVFRSGNKKPIPVPPVKLLNVALERVAQFKYLGHIVTENLSDNCDIERERRALAVRCNMLARRFAKCTRDVKVTLFKAFCQTFYTCSLWCDYTQKTYNALRVQYNNAFRMLMGLPKFCSASAMFAEARVDDFYAIIRKRTASML</sequence>
<gene>
    <name evidence="2" type="ORF">ABMA27_007807</name>
</gene>
<dbReference type="Pfam" id="PF00078">
    <property type="entry name" value="RVT_1"/>
    <property type="match status" value="1"/>
</dbReference>
<accession>A0ABR3HCZ8</accession>
<dbReference type="InterPro" id="IPR036691">
    <property type="entry name" value="Endo/exonu/phosph_ase_sf"/>
</dbReference>
<dbReference type="InterPro" id="IPR000477">
    <property type="entry name" value="RT_dom"/>
</dbReference>
<protein>
    <recommendedName>
        <fullName evidence="1">Reverse transcriptase domain-containing protein</fullName>
    </recommendedName>
</protein>
<reference evidence="2 3" key="1">
    <citation type="submission" date="2024-06" db="EMBL/GenBank/DDBJ databases">
        <title>A chromosome-level genome assembly of beet webworm, Loxostege sticticalis.</title>
        <authorList>
            <person name="Zhang Y."/>
        </authorList>
    </citation>
    <scope>NUCLEOTIDE SEQUENCE [LARGE SCALE GENOMIC DNA]</scope>
    <source>
        <strain evidence="2">AQ026</strain>
        <tissue evidence="2">Whole body</tissue>
    </source>
</reference>
<comment type="caution">
    <text evidence="2">The sequence shown here is derived from an EMBL/GenBank/DDBJ whole genome shotgun (WGS) entry which is preliminary data.</text>
</comment>
<dbReference type="Proteomes" id="UP001549920">
    <property type="component" value="Unassembled WGS sequence"/>
</dbReference>
<dbReference type="SUPFAM" id="SSF56672">
    <property type="entry name" value="DNA/RNA polymerases"/>
    <property type="match status" value="1"/>
</dbReference>
<dbReference type="InterPro" id="IPR043502">
    <property type="entry name" value="DNA/RNA_pol_sf"/>
</dbReference>
<dbReference type="Gene3D" id="3.60.10.10">
    <property type="entry name" value="Endonuclease/exonuclease/phosphatase"/>
    <property type="match status" value="1"/>
</dbReference>
<feature type="domain" description="Reverse transcriptase" evidence="1">
    <location>
        <begin position="382"/>
        <end position="655"/>
    </location>
</feature>
<dbReference type="EMBL" id="JBEUOH010000021">
    <property type="protein sequence ID" value="KAL0868276.1"/>
    <property type="molecule type" value="Genomic_DNA"/>
</dbReference>
<evidence type="ECO:0000313" key="3">
    <source>
        <dbReference type="Proteomes" id="UP001549920"/>
    </source>
</evidence>
<dbReference type="PROSITE" id="PS50878">
    <property type="entry name" value="RT_POL"/>
    <property type="match status" value="1"/>
</dbReference>
<dbReference type="SUPFAM" id="SSF56219">
    <property type="entry name" value="DNase I-like"/>
    <property type="match status" value="1"/>
</dbReference>
<evidence type="ECO:0000259" key="1">
    <source>
        <dbReference type="PROSITE" id="PS50878"/>
    </source>
</evidence>
<proteinExistence type="predicted"/>
<name>A0ABR3HCZ8_LOXSC</name>
<dbReference type="PANTHER" id="PTHR19446">
    <property type="entry name" value="REVERSE TRANSCRIPTASES"/>
    <property type="match status" value="1"/>
</dbReference>
<keyword evidence="3" id="KW-1185">Reference proteome</keyword>
<dbReference type="CDD" id="cd01650">
    <property type="entry name" value="RT_nLTR_like"/>
    <property type="match status" value="1"/>
</dbReference>
<evidence type="ECO:0000313" key="2">
    <source>
        <dbReference type="EMBL" id="KAL0868276.1"/>
    </source>
</evidence>
<organism evidence="2 3">
    <name type="scientific">Loxostege sticticalis</name>
    <name type="common">Beet webworm moth</name>
    <dbReference type="NCBI Taxonomy" id="481309"/>
    <lineage>
        <taxon>Eukaryota</taxon>
        <taxon>Metazoa</taxon>
        <taxon>Ecdysozoa</taxon>
        <taxon>Arthropoda</taxon>
        <taxon>Hexapoda</taxon>
        <taxon>Insecta</taxon>
        <taxon>Pterygota</taxon>
        <taxon>Neoptera</taxon>
        <taxon>Endopterygota</taxon>
        <taxon>Lepidoptera</taxon>
        <taxon>Glossata</taxon>
        <taxon>Ditrysia</taxon>
        <taxon>Pyraloidea</taxon>
        <taxon>Crambidae</taxon>
        <taxon>Pyraustinae</taxon>
        <taxon>Loxostege</taxon>
    </lineage>
</organism>